<dbReference type="InterPro" id="IPR027417">
    <property type="entry name" value="P-loop_NTPase"/>
</dbReference>
<feature type="domain" description="AAA" evidence="18">
    <location>
        <begin position="456"/>
        <end position="604"/>
    </location>
</feature>
<dbReference type="InterPro" id="IPR003856">
    <property type="entry name" value="LPS_length_determ_N"/>
</dbReference>
<dbReference type="EC" id="2.7.10.2" evidence="4"/>
<keyword evidence="11" id="KW-0067">ATP-binding</keyword>
<feature type="transmembrane region" description="Helical" evidence="16">
    <location>
        <begin position="38"/>
        <end position="57"/>
    </location>
</feature>
<keyword evidence="13 16" id="KW-0472">Membrane</keyword>
<evidence type="ECO:0000256" key="13">
    <source>
        <dbReference type="ARBA" id="ARBA00023136"/>
    </source>
</evidence>
<dbReference type="Pfam" id="PF02706">
    <property type="entry name" value="Wzz"/>
    <property type="match status" value="1"/>
</dbReference>
<evidence type="ECO:0000256" key="14">
    <source>
        <dbReference type="ARBA" id="ARBA00023137"/>
    </source>
</evidence>
<evidence type="ECO:0000256" key="1">
    <source>
        <dbReference type="ARBA" id="ARBA00004429"/>
    </source>
</evidence>
<keyword evidence="6" id="KW-0997">Cell inner membrane</keyword>
<evidence type="ECO:0000256" key="6">
    <source>
        <dbReference type="ARBA" id="ARBA00022519"/>
    </source>
</evidence>
<evidence type="ECO:0000313" key="21">
    <source>
        <dbReference type="Proteomes" id="UP000033428"/>
    </source>
</evidence>
<dbReference type="InterPro" id="IPR025669">
    <property type="entry name" value="AAA_dom"/>
</dbReference>
<evidence type="ECO:0000256" key="9">
    <source>
        <dbReference type="ARBA" id="ARBA00022741"/>
    </source>
</evidence>
<dbReference type="InterPro" id="IPR050445">
    <property type="entry name" value="Bact_polysacc_biosynth/exp"/>
</dbReference>
<keyword evidence="9" id="KW-0547">Nucleotide-binding</keyword>
<evidence type="ECO:0000259" key="18">
    <source>
        <dbReference type="Pfam" id="PF13614"/>
    </source>
</evidence>
<dbReference type="EMBL" id="JYNY01000343">
    <property type="protein sequence ID" value="KJJ84490.1"/>
    <property type="molecule type" value="Genomic_DNA"/>
</dbReference>
<dbReference type="Pfam" id="PF13807">
    <property type="entry name" value="GNVR"/>
    <property type="match status" value="1"/>
</dbReference>
<comment type="catalytic activity">
    <reaction evidence="15">
        <text>L-tyrosyl-[protein] + ATP = O-phospho-L-tyrosyl-[protein] + ADP + H(+)</text>
        <dbReference type="Rhea" id="RHEA:10596"/>
        <dbReference type="Rhea" id="RHEA-COMP:10136"/>
        <dbReference type="Rhea" id="RHEA-COMP:20101"/>
        <dbReference type="ChEBI" id="CHEBI:15378"/>
        <dbReference type="ChEBI" id="CHEBI:30616"/>
        <dbReference type="ChEBI" id="CHEBI:46858"/>
        <dbReference type="ChEBI" id="CHEBI:61978"/>
        <dbReference type="ChEBI" id="CHEBI:456216"/>
        <dbReference type="EC" id="2.7.10.2"/>
    </reaction>
</comment>
<keyword evidence="12 16" id="KW-1133">Transmembrane helix</keyword>
<evidence type="ECO:0000256" key="2">
    <source>
        <dbReference type="ARBA" id="ARBA00007316"/>
    </source>
</evidence>
<evidence type="ECO:0000256" key="16">
    <source>
        <dbReference type="SAM" id="Phobius"/>
    </source>
</evidence>
<gene>
    <name evidence="20" type="ORF">OMAG_001638</name>
</gene>
<comment type="subcellular location">
    <subcellularLocation>
        <location evidence="1">Cell inner membrane</location>
        <topology evidence="1">Multi-pass membrane protein</topology>
    </subcellularLocation>
</comment>
<keyword evidence="21" id="KW-1185">Reference proteome</keyword>
<evidence type="ECO:0000313" key="20">
    <source>
        <dbReference type="EMBL" id="KJJ84490.1"/>
    </source>
</evidence>
<dbReference type="InterPro" id="IPR032807">
    <property type="entry name" value="GNVR"/>
</dbReference>
<dbReference type="GO" id="GO:0005886">
    <property type="term" value="C:plasma membrane"/>
    <property type="evidence" value="ECO:0007669"/>
    <property type="project" value="UniProtKB-SubCell"/>
</dbReference>
<dbReference type="GO" id="GO:0005524">
    <property type="term" value="F:ATP binding"/>
    <property type="evidence" value="ECO:0007669"/>
    <property type="project" value="UniProtKB-KW"/>
</dbReference>
<dbReference type="Pfam" id="PF13614">
    <property type="entry name" value="AAA_31"/>
    <property type="match status" value="1"/>
</dbReference>
<name>A0A0F0CSR3_9BACT</name>
<proteinExistence type="inferred from homology"/>
<evidence type="ECO:0000259" key="19">
    <source>
        <dbReference type="Pfam" id="PF13807"/>
    </source>
</evidence>
<comment type="caution">
    <text evidence="20">The sequence shown here is derived from an EMBL/GenBank/DDBJ whole genome shotgun (WGS) entry which is preliminary data.</text>
</comment>
<keyword evidence="8 16" id="KW-0812">Transmembrane</keyword>
<dbReference type="CDD" id="cd05387">
    <property type="entry name" value="BY-kinase"/>
    <property type="match status" value="1"/>
</dbReference>
<dbReference type="PANTHER" id="PTHR32309:SF13">
    <property type="entry name" value="FERRIC ENTEROBACTIN TRANSPORT PROTEIN FEPE"/>
    <property type="match status" value="1"/>
</dbReference>
<keyword evidence="14" id="KW-0829">Tyrosine-protein kinase</keyword>
<evidence type="ECO:0000256" key="10">
    <source>
        <dbReference type="ARBA" id="ARBA00022777"/>
    </source>
</evidence>
<evidence type="ECO:0000256" key="8">
    <source>
        <dbReference type="ARBA" id="ARBA00022692"/>
    </source>
</evidence>
<evidence type="ECO:0000256" key="4">
    <source>
        <dbReference type="ARBA" id="ARBA00011903"/>
    </source>
</evidence>
<dbReference type="FunFam" id="3.40.50.300:FF:000527">
    <property type="entry name" value="Tyrosine-protein kinase etk"/>
    <property type="match status" value="1"/>
</dbReference>
<sequence>MGVKKKGNKNMPNSTQNPFLEREQDIKEYLSILYNRRWLIISFTLVLCTISLIRTFMMRPVYEATTKILIQKKAPRIIKIDEMDTTNYSASDTLFTQYKILESDFLAEKVFKTLGDYIPWDKWHGRKKINTSKPLTDLQKIETLLSHLKITPIPNTELVLIKFEDIDPVLSAKIANLWANSYISYILDTRFDVSSYASGWLDDKIKEEKNNLETAEKTLQEYRKANTIIIDTVDEEHRVLNKLLAKKSELEVLLSEKQEYYKAQHPEILGIKSELESIVKTIANEKTKELKIKDIEIEYNILLREVETRKEVYESLLKRIRETEITGGLKTTNVSILDIAQVPTKPTRPNKKLSLIITLFISVLSGSALAFLIEALDQTLKTPEDIKKFLNIPPLAGIPLPRDEEDKLISPEFITSKKPRSTIAEAYRSLRTSILFTAIEHKRKSLLLTSSCPQEGKTTTAINLAVVMAMAGEKTLLVDADLRQPRIEKVFNLKDKLGLSDVLIGNAKWEQMIIETNIKNLFILPAGSIPPNPSELLGSGKMTTFLEDIDKKYDRIIIDSPPVLAVTDAVILSGKVDGTIIVARASHTHRHAICQAKELIETVDTAHIVGMILNMVSINIGSGYYYYYYGKYGKYGKTPKKNTTVSAS</sequence>
<feature type="domain" description="Polysaccharide chain length determinant N-terminal" evidence="17">
    <location>
        <begin position="24"/>
        <end position="113"/>
    </location>
</feature>
<comment type="similarity">
    <text evidence="3">Belongs to the etk/wzc family.</text>
</comment>
<dbReference type="PANTHER" id="PTHR32309">
    <property type="entry name" value="TYROSINE-PROTEIN KINASE"/>
    <property type="match status" value="1"/>
</dbReference>
<feature type="domain" description="Tyrosine-protein kinase G-rich" evidence="19">
    <location>
        <begin position="302"/>
        <end position="372"/>
    </location>
</feature>
<dbReference type="GO" id="GO:0042802">
    <property type="term" value="F:identical protein binding"/>
    <property type="evidence" value="ECO:0007669"/>
    <property type="project" value="UniProtKB-ARBA"/>
</dbReference>
<evidence type="ECO:0000256" key="7">
    <source>
        <dbReference type="ARBA" id="ARBA00022679"/>
    </source>
</evidence>
<evidence type="ECO:0000256" key="11">
    <source>
        <dbReference type="ARBA" id="ARBA00022840"/>
    </source>
</evidence>
<comment type="similarity">
    <text evidence="2">Belongs to the CpsD/CapB family.</text>
</comment>
<dbReference type="Gene3D" id="3.40.50.300">
    <property type="entry name" value="P-loop containing nucleotide triphosphate hydrolases"/>
    <property type="match status" value="1"/>
</dbReference>
<evidence type="ECO:0000256" key="3">
    <source>
        <dbReference type="ARBA" id="ARBA00008883"/>
    </source>
</evidence>
<dbReference type="GO" id="GO:0004715">
    <property type="term" value="F:non-membrane spanning protein tyrosine kinase activity"/>
    <property type="evidence" value="ECO:0007669"/>
    <property type="project" value="UniProtKB-EC"/>
</dbReference>
<evidence type="ECO:0000259" key="17">
    <source>
        <dbReference type="Pfam" id="PF02706"/>
    </source>
</evidence>
<dbReference type="SUPFAM" id="SSF52540">
    <property type="entry name" value="P-loop containing nucleoside triphosphate hydrolases"/>
    <property type="match status" value="1"/>
</dbReference>
<evidence type="ECO:0000256" key="15">
    <source>
        <dbReference type="ARBA" id="ARBA00051245"/>
    </source>
</evidence>
<keyword evidence="7" id="KW-0808">Transferase</keyword>
<organism evidence="20 21">
    <name type="scientific">Candidatus Omnitrophus magneticus</name>
    <dbReference type="NCBI Taxonomy" id="1609969"/>
    <lineage>
        <taxon>Bacteria</taxon>
        <taxon>Pseudomonadati</taxon>
        <taxon>Candidatus Omnitrophota</taxon>
        <taxon>Candidatus Omnitrophus</taxon>
    </lineage>
</organism>
<dbReference type="NCBIfam" id="TIGR01007">
    <property type="entry name" value="eps_fam"/>
    <property type="match status" value="1"/>
</dbReference>
<protein>
    <recommendedName>
        <fullName evidence="4">non-specific protein-tyrosine kinase</fullName>
        <ecNumber evidence="4">2.7.10.2</ecNumber>
    </recommendedName>
</protein>
<dbReference type="Proteomes" id="UP000033428">
    <property type="component" value="Unassembled WGS sequence"/>
</dbReference>
<keyword evidence="10" id="KW-0418">Kinase</keyword>
<evidence type="ECO:0000256" key="12">
    <source>
        <dbReference type="ARBA" id="ARBA00022989"/>
    </source>
</evidence>
<keyword evidence="5" id="KW-1003">Cell membrane</keyword>
<dbReference type="InterPro" id="IPR005702">
    <property type="entry name" value="Wzc-like_C"/>
</dbReference>
<evidence type="ECO:0000256" key="5">
    <source>
        <dbReference type="ARBA" id="ARBA00022475"/>
    </source>
</evidence>
<dbReference type="AlphaFoldDB" id="A0A0F0CSR3"/>
<reference evidence="20 21" key="1">
    <citation type="submission" date="2015-02" db="EMBL/GenBank/DDBJ databases">
        <title>Single-cell genomics of uncultivated deep-branching MTB reveals a conserved set of magnetosome genes.</title>
        <authorList>
            <person name="Kolinko S."/>
            <person name="Richter M."/>
            <person name="Glockner F.O."/>
            <person name="Brachmann A."/>
            <person name="Schuler D."/>
        </authorList>
    </citation>
    <scope>NUCLEOTIDE SEQUENCE [LARGE SCALE GENOMIC DNA]</scope>
    <source>
        <strain evidence="20">SKK-01</strain>
    </source>
</reference>
<accession>A0A0F0CSR3</accession>